<organism evidence="16 17">
    <name type="scientific">Rhodobium orientis</name>
    <dbReference type="NCBI Taxonomy" id="34017"/>
    <lineage>
        <taxon>Bacteria</taxon>
        <taxon>Pseudomonadati</taxon>
        <taxon>Pseudomonadota</taxon>
        <taxon>Alphaproteobacteria</taxon>
        <taxon>Hyphomicrobiales</taxon>
        <taxon>Rhodobiaceae</taxon>
        <taxon>Rhodobium</taxon>
    </lineage>
</organism>
<dbReference type="Pfam" id="PF02811">
    <property type="entry name" value="PHP"/>
    <property type="match status" value="1"/>
</dbReference>
<evidence type="ECO:0000256" key="6">
    <source>
        <dbReference type="ARBA" id="ARBA00022679"/>
    </source>
</evidence>
<keyword evidence="11 13" id="KW-0234">DNA repair</keyword>
<comment type="caution">
    <text evidence="16">The sequence shown here is derived from an EMBL/GenBank/DDBJ whole genome shotgun (WGS) entry which is preliminary data.</text>
</comment>
<dbReference type="InterPro" id="IPR004013">
    <property type="entry name" value="PHP_dom"/>
</dbReference>
<evidence type="ECO:0000256" key="12">
    <source>
        <dbReference type="ARBA" id="ARBA00049244"/>
    </source>
</evidence>
<evidence type="ECO:0000256" key="5">
    <source>
        <dbReference type="ARBA" id="ARBA00022490"/>
    </source>
</evidence>
<dbReference type="SUPFAM" id="SSF89550">
    <property type="entry name" value="PHP domain-like"/>
    <property type="match status" value="1"/>
</dbReference>
<dbReference type="FunFam" id="1.10.150.870:FF:000002">
    <property type="entry name" value="Error-prone DNA polymerase"/>
    <property type="match status" value="1"/>
</dbReference>
<feature type="region of interest" description="Disordered" evidence="14">
    <location>
        <begin position="1037"/>
        <end position="1076"/>
    </location>
</feature>
<dbReference type="NCBIfam" id="TIGR00594">
    <property type="entry name" value="polc"/>
    <property type="match status" value="1"/>
</dbReference>
<evidence type="ECO:0000256" key="7">
    <source>
        <dbReference type="ARBA" id="ARBA00022695"/>
    </source>
</evidence>
<dbReference type="NCBIfam" id="NF004225">
    <property type="entry name" value="PRK05672.1"/>
    <property type="match status" value="1"/>
</dbReference>
<dbReference type="AlphaFoldDB" id="A0A327JJA8"/>
<dbReference type="GO" id="GO:0009432">
    <property type="term" value="P:SOS response"/>
    <property type="evidence" value="ECO:0007669"/>
    <property type="project" value="UniProtKB-ARBA"/>
</dbReference>
<keyword evidence="8 13" id="KW-0235">DNA replication</keyword>
<dbReference type="Pfam" id="PF14579">
    <property type="entry name" value="HHH_6"/>
    <property type="match status" value="1"/>
</dbReference>
<dbReference type="SMART" id="SM00481">
    <property type="entry name" value="POLIIIAc"/>
    <property type="match status" value="1"/>
</dbReference>
<dbReference type="InterPro" id="IPR011708">
    <property type="entry name" value="DNA_pol3_alpha_NTPase_dom"/>
</dbReference>
<dbReference type="PANTHER" id="PTHR32294:SF4">
    <property type="entry name" value="ERROR-PRONE DNA POLYMERASE"/>
    <property type="match status" value="1"/>
</dbReference>
<dbReference type="InterPro" id="IPR004365">
    <property type="entry name" value="NA-bd_OB_tRNA"/>
</dbReference>
<sequence>MTGPRYAELQVTSHFSFLRGASSCDELFGQAAALGIEALAVVDRNSLAGIVRAHEAAKATGVRLIVGCRLDLTDGMSVLVYPTDRPAYSRLCRLLSLGKGRAGKAKCHLEWADLAAYGDGLLAVLVPDRADDECGLRLRRLRDAFGDRAYLALSLRRRPNDQLRLHELANLATQMRVPTIVTNDVLFHEPGRRILQDVVTCIRHNVTIDGLGDRRERHADRYLKPPEEMHRLFSRYPEALARTIEITERCRFSLDELAYQYPEERDDPALTPQQTLEDLTWAGAAERYPEGLPGSVRTTIEHELRLIEKLDYAPYFLTVNSIVSFARSRDILCQGRGSAANSAVCYVLGITSIDPGRNDLLFERFVSEERREPPDIDVDFEHERREIVMQWVFDTYGRDHAALCSTVIRYRTKGALRDVGKALGLPEDLIKTLSGQVWGWSEDGVAERHLKELNLNLADRRLKLTLDLARQFMGAPRHLSQHPGGFVLTHDRLDDLVPIEPAAMADRQVIEWDKDDIDALRFMKVDVLALGMLTCMKRGLDLLADHKDIRLDLATIPAEDPRTYAMIRKADTLGTFQIESRAQMSMLPRLKPRTYYDLVVQVAIVRPGPIQGDMVHPYLRRREGLEPVHYPKPELEKVLGKTLGVPLFQEQAMRVAIECAGFTPGEADMLRKSMATFKFTGGVSAFEEKLVSGMVANGYDEDFAQQTFKQLEGFGSYGFPESHAASFALIAYASAWLKCWHPDVFCAALLNSQPMGFYAPAQIVRDARDHGVEIRPVCINASRWDCTLEPTEDDTRFAVRLGLRRVKGLANADAATITAARADRPFVSVDDLWKRAGVPVAALTRIAEADGFRAAFGLARREALWAIKALRDDPLPLFVAAAAREDGAGAECDEPPVVLRPMTAGREVVEDYGHLGLSLRNHPVAFLRDNLSRSRIVTCRQAMEERDGRWLEAAGIVLVRQRPGSAKGVMFITLEDETGIANLVVWPKVFEANRRTVLSARMMAVRGRIQREGDVVHLVAQKITDLTADLAGIGNRDAFPVPHGRGDEARRGAPGPDPRGLPPKGFQPRDMFDPHRHISEIKVKTRDFR</sequence>
<dbReference type="InterPro" id="IPR016195">
    <property type="entry name" value="Pol/histidinol_Pase-like"/>
</dbReference>
<dbReference type="InterPro" id="IPR004805">
    <property type="entry name" value="DnaE2/DnaE/PolC"/>
</dbReference>
<evidence type="ECO:0000256" key="8">
    <source>
        <dbReference type="ARBA" id="ARBA00022705"/>
    </source>
</evidence>
<dbReference type="EMBL" id="NPEV01000031">
    <property type="protein sequence ID" value="RAI26399.1"/>
    <property type="molecule type" value="Genomic_DNA"/>
</dbReference>
<reference evidence="16 17" key="1">
    <citation type="submission" date="2017-07" db="EMBL/GenBank/DDBJ databases">
        <title>Draft Genome Sequences of Select Purple Nonsulfur Bacteria.</title>
        <authorList>
            <person name="Lasarre B."/>
            <person name="Mckinlay J.B."/>
        </authorList>
    </citation>
    <scope>NUCLEOTIDE SEQUENCE [LARGE SCALE GENOMIC DNA]</scope>
    <source>
        <strain evidence="16 17">DSM 11290</strain>
    </source>
</reference>
<dbReference type="Pfam" id="PF17657">
    <property type="entry name" value="DNA_pol3_finger"/>
    <property type="match status" value="1"/>
</dbReference>
<feature type="domain" description="Polymerase/histidinol phosphatase N-terminal" evidence="15">
    <location>
        <begin position="7"/>
        <end position="74"/>
    </location>
</feature>
<evidence type="ECO:0000256" key="1">
    <source>
        <dbReference type="ARBA" id="ARBA00004496"/>
    </source>
</evidence>
<dbReference type="CDD" id="cd07434">
    <property type="entry name" value="PHP_PolIIIA_DnaE2"/>
    <property type="match status" value="1"/>
</dbReference>
<dbReference type="InterPro" id="IPR003141">
    <property type="entry name" value="Pol/His_phosphatase_N"/>
</dbReference>
<dbReference type="Pfam" id="PF07733">
    <property type="entry name" value="DNA_pol3_alpha"/>
    <property type="match status" value="1"/>
</dbReference>
<evidence type="ECO:0000313" key="17">
    <source>
        <dbReference type="Proteomes" id="UP000249299"/>
    </source>
</evidence>
<evidence type="ECO:0000256" key="14">
    <source>
        <dbReference type="SAM" id="MobiDB-lite"/>
    </source>
</evidence>
<comment type="similarity">
    <text evidence="2 13">Belongs to the DNA polymerase type-C family. DnaE2 subfamily.</text>
</comment>
<dbReference type="CDD" id="cd04485">
    <property type="entry name" value="DnaE_OBF"/>
    <property type="match status" value="1"/>
</dbReference>
<dbReference type="InterPro" id="IPR029460">
    <property type="entry name" value="DNAPol_HHH"/>
</dbReference>
<comment type="subcellular location">
    <subcellularLocation>
        <location evidence="1 13">Cytoplasm</location>
    </subcellularLocation>
</comment>
<protein>
    <recommendedName>
        <fullName evidence="4 13">Error-prone DNA polymerase</fullName>
        <ecNumber evidence="3 13">2.7.7.7</ecNumber>
    </recommendedName>
</protein>
<dbReference type="GO" id="GO:0003887">
    <property type="term" value="F:DNA-directed DNA polymerase activity"/>
    <property type="evidence" value="ECO:0007669"/>
    <property type="project" value="UniProtKB-UniRule"/>
</dbReference>
<evidence type="ECO:0000259" key="15">
    <source>
        <dbReference type="SMART" id="SM00481"/>
    </source>
</evidence>
<accession>A0A327JJA8</accession>
<dbReference type="OrthoDB" id="9803237at2"/>
<evidence type="ECO:0000256" key="3">
    <source>
        <dbReference type="ARBA" id="ARBA00012417"/>
    </source>
</evidence>
<keyword evidence="6 13" id="KW-0808">Transferase</keyword>
<dbReference type="Pfam" id="PF01336">
    <property type="entry name" value="tRNA_anti-codon"/>
    <property type="match status" value="1"/>
</dbReference>
<dbReference type="Gene3D" id="3.20.20.140">
    <property type="entry name" value="Metal-dependent hydrolases"/>
    <property type="match status" value="1"/>
</dbReference>
<dbReference type="HAMAP" id="MF_01902">
    <property type="entry name" value="DNApol_error_prone"/>
    <property type="match status" value="1"/>
</dbReference>
<evidence type="ECO:0000256" key="10">
    <source>
        <dbReference type="ARBA" id="ARBA00022932"/>
    </source>
</evidence>
<dbReference type="GO" id="GO:0005737">
    <property type="term" value="C:cytoplasm"/>
    <property type="evidence" value="ECO:0007669"/>
    <property type="project" value="UniProtKB-SubCell"/>
</dbReference>
<gene>
    <name evidence="13 16" type="primary">dnaE2</name>
    <name evidence="16" type="ORF">CH339_14420</name>
</gene>
<dbReference type="GO" id="GO:0006260">
    <property type="term" value="P:DNA replication"/>
    <property type="evidence" value="ECO:0007669"/>
    <property type="project" value="UniProtKB-KW"/>
</dbReference>
<dbReference type="GO" id="GO:0008408">
    <property type="term" value="F:3'-5' exonuclease activity"/>
    <property type="evidence" value="ECO:0007669"/>
    <property type="project" value="InterPro"/>
</dbReference>
<evidence type="ECO:0000313" key="16">
    <source>
        <dbReference type="EMBL" id="RAI26399.1"/>
    </source>
</evidence>
<evidence type="ECO:0000256" key="4">
    <source>
        <dbReference type="ARBA" id="ARBA00017273"/>
    </source>
</evidence>
<dbReference type="Gene3D" id="1.10.150.870">
    <property type="match status" value="1"/>
</dbReference>
<proteinExistence type="inferred from homology"/>
<evidence type="ECO:0000256" key="2">
    <source>
        <dbReference type="ARBA" id="ARBA00007391"/>
    </source>
</evidence>
<evidence type="ECO:0000256" key="9">
    <source>
        <dbReference type="ARBA" id="ARBA00022763"/>
    </source>
</evidence>
<dbReference type="GO" id="GO:0003676">
    <property type="term" value="F:nucleic acid binding"/>
    <property type="evidence" value="ECO:0007669"/>
    <property type="project" value="InterPro"/>
</dbReference>
<keyword evidence="9 13" id="KW-0227">DNA damage</keyword>
<evidence type="ECO:0000256" key="13">
    <source>
        <dbReference type="HAMAP-Rule" id="MF_01902"/>
    </source>
</evidence>
<comment type="function">
    <text evidence="13">DNA polymerase involved in damage-induced mutagenesis and translesion synthesis (TLS). It is not the major replicative DNA polymerase.</text>
</comment>
<dbReference type="InterPro" id="IPR023073">
    <property type="entry name" value="DnaE2"/>
</dbReference>
<keyword evidence="17" id="KW-1185">Reference proteome</keyword>
<dbReference type="PANTHER" id="PTHR32294">
    <property type="entry name" value="DNA POLYMERASE III SUBUNIT ALPHA"/>
    <property type="match status" value="1"/>
</dbReference>
<dbReference type="InterPro" id="IPR040982">
    <property type="entry name" value="DNA_pol3_finger"/>
</dbReference>
<keyword evidence="7 13" id="KW-0548">Nucleotidyltransferase</keyword>
<dbReference type="Proteomes" id="UP000249299">
    <property type="component" value="Unassembled WGS sequence"/>
</dbReference>
<name>A0A327JJA8_9HYPH</name>
<dbReference type="GO" id="GO:0006281">
    <property type="term" value="P:DNA repair"/>
    <property type="evidence" value="ECO:0007669"/>
    <property type="project" value="UniProtKB-UniRule"/>
</dbReference>
<keyword evidence="5 13" id="KW-0963">Cytoplasm</keyword>
<dbReference type="EC" id="2.7.7.7" evidence="3 13"/>
<keyword evidence="10 13" id="KW-0239">DNA-directed DNA polymerase</keyword>
<comment type="catalytic activity">
    <reaction evidence="12 13">
        <text>DNA(n) + a 2'-deoxyribonucleoside 5'-triphosphate = DNA(n+1) + diphosphate</text>
        <dbReference type="Rhea" id="RHEA:22508"/>
        <dbReference type="Rhea" id="RHEA-COMP:17339"/>
        <dbReference type="Rhea" id="RHEA-COMP:17340"/>
        <dbReference type="ChEBI" id="CHEBI:33019"/>
        <dbReference type="ChEBI" id="CHEBI:61560"/>
        <dbReference type="ChEBI" id="CHEBI:173112"/>
        <dbReference type="EC" id="2.7.7.7"/>
    </reaction>
</comment>
<evidence type="ECO:0000256" key="11">
    <source>
        <dbReference type="ARBA" id="ARBA00023204"/>
    </source>
</evidence>
<dbReference type="RefSeq" id="WP_111435071.1">
    <property type="nucleotide sequence ID" value="NZ_JACIGG010000009.1"/>
</dbReference>